<accession>A0ABT4VA00</accession>
<feature type="domain" description="Winged helix DNA-binding" evidence="1">
    <location>
        <begin position="11"/>
        <end position="89"/>
    </location>
</feature>
<comment type="caution">
    <text evidence="2">The sequence shown here is derived from an EMBL/GenBank/DDBJ whole genome shotgun (WGS) entry which is preliminary data.</text>
</comment>
<dbReference type="Pfam" id="PF13601">
    <property type="entry name" value="HTH_34"/>
    <property type="match status" value="1"/>
</dbReference>
<proteinExistence type="predicted"/>
<evidence type="ECO:0000259" key="1">
    <source>
        <dbReference type="Pfam" id="PF13601"/>
    </source>
</evidence>
<dbReference type="InterPro" id="IPR036390">
    <property type="entry name" value="WH_DNA-bd_sf"/>
</dbReference>
<keyword evidence="3" id="KW-1185">Reference proteome</keyword>
<dbReference type="Gene3D" id="1.10.10.10">
    <property type="entry name" value="Winged helix-like DNA-binding domain superfamily/Winged helix DNA-binding domain"/>
    <property type="match status" value="1"/>
</dbReference>
<gene>
    <name evidence="2" type="ORF">OU415_32815</name>
</gene>
<dbReference type="InterPro" id="IPR036388">
    <property type="entry name" value="WH-like_DNA-bd_sf"/>
</dbReference>
<evidence type="ECO:0000313" key="2">
    <source>
        <dbReference type="EMBL" id="MDA3630249.1"/>
    </source>
</evidence>
<dbReference type="SUPFAM" id="SSF46785">
    <property type="entry name" value="Winged helix' DNA-binding domain"/>
    <property type="match status" value="1"/>
</dbReference>
<protein>
    <submittedName>
        <fullName evidence="2">Transcriptional regulator</fullName>
    </submittedName>
</protein>
<sequence length="97" mass="10701">MIDPVIHPLPRLSICALLAGGADWVEFKAVRDSTELSDSMLSKHSRALEDAGYLEVRKGAVGRRPRTWFRLTDQGKAAYLGHVAALRRMTGDVPAEQ</sequence>
<dbReference type="RefSeq" id="WP_270953393.1">
    <property type="nucleotide sequence ID" value="NZ_JAQGLA010000092.1"/>
</dbReference>
<dbReference type="Proteomes" id="UP001210380">
    <property type="component" value="Unassembled WGS sequence"/>
</dbReference>
<organism evidence="2 3">
    <name type="scientific">Saccharopolyspora oryzae</name>
    <dbReference type="NCBI Taxonomy" id="2997343"/>
    <lineage>
        <taxon>Bacteria</taxon>
        <taxon>Bacillati</taxon>
        <taxon>Actinomycetota</taxon>
        <taxon>Actinomycetes</taxon>
        <taxon>Pseudonocardiales</taxon>
        <taxon>Pseudonocardiaceae</taxon>
        <taxon>Saccharopolyspora</taxon>
    </lineage>
</organism>
<name>A0ABT4VA00_9PSEU</name>
<dbReference type="InterPro" id="IPR027395">
    <property type="entry name" value="WH_DNA-bd_dom"/>
</dbReference>
<dbReference type="EMBL" id="JAQGLA010000092">
    <property type="protein sequence ID" value="MDA3630249.1"/>
    <property type="molecule type" value="Genomic_DNA"/>
</dbReference>
<dbReference type="PANTHER" id="PTHR37318">
    <property type="entry name" value="BSL7504 PROTEIN"/>
    <property type="match status" value="1"/>
</dbReference>
<reference evidence="2 3" key="1">
    <citation type="submission" date="2022-11" db="EMBL/GenBank/DDBJ databases">
        <title>Draft genome sequence of Saccharopolyspora sp. WRP15-2 isolated from rhizosphere soils of wild rice in Thailand.</title>
        <authorList>
            <person name="Duangmal K."/>
            <person name="Kammanee S."/>
            <person name="Muangham S."/>
        </authorList>
    </citation>
    <scope>NUCLEOTIDE SEQUENCE [LARGE SCALE GENOMIC DNA]</scope>
    <source>
        <strain evidence="2 3">WRP15-2</strain>
    </source>
</reference>
<evidence type="ECO:0000313" key="3">
    <source>
        <dbReference type="Proteomes" id="UP001210380"/>
    </source>
</evidence>
<dbReference type="PANTHER" id="PTHR37318:SF1">
    <property type="entry name" value="BSL7504 PROTEIN"/>
    <property type="match status" value="1"/>
</dbReference>